<organism evidence="1 2">
    <name type="scientific">Brevundimonas vesicularis</name>
    <name type="common">Pseudomonas vesicularis</name>
    <dbReference type="NCBI Taxonomy" id="41276"/>
    <lineage>
        <taxon>Bacteria</taxon>
        <taxon>Pseudomonadati</taxon>
        <taxon>Pseudomonadota</taxon>
        <taxon>Alphaproteobacteria</taxon>
        <taxon>Caulobacterales</taxon>
        <taxon>Caulobacteraceae</taxon>
        <taxon>Brevundimonas</taxon>
    </lineage>
</organism>
<evidence type="ECO:0000313" key="1">
    <source>
        <dbReference type="EMBL" id="ASE38440.1"/>
    </source>
</evidence>
<dbReference type="AlphaFoldDB" id="A0A1Z3U5L7"/>
<protein>
    <submittedName>
        <fullName evidence="1">Uncharacterized protein</fullName>
    </submittedName>
</protein>
<dbReference type="GeneID" id="34015961"/>
<sequence length="85" mass="9622">MAPITSSDGSRFGDTPLSFEMTRFESGGMNKRSFWRFAVSRYIGHPMIEVDADLEILRAMRTYIDRAIQTVETDGNRSLASNREG</sequence>
<evidence type="ECO:0000313" key="2">
    <source>
        <dbReference type="Proteomes" id="UP000197050"/>
    </source>
</evidence>
<proteinExistence type="predicted"/>
<name>A0A1Z3U5L7_BREVE</name>
<reference evidence="2" key="1">
    <citation type="submission" date="2017-06" db="EMBL/GenBank/DDBJ databases">
        <title>FDA dAtabase for Regulatory Grade micrObial Sequences (FDA-ARGOS): Supporting development and validation of Infectious Disease Dx tests.</title>
        <authorList>
            <person name="Minogue T."/>
            <person name="Wolcott M."/>
            <person name="Wasieloski L."/>
            <person name="Aguilar W."/>
            <person name="Moore D."/>
            <person name="Tallon L."/>
            <person name="Sadzewicz L."/>
            <person name="Sengamalay N."/>
            <person name="Ott S."/>
            <person name="Godinez A."/>
            <person name="Nagaraj S."/>
            <person name="Nadendla S."/>
            <person name="Geyer C."/>
            <person name="Sichtig H."/>
        </authorList>
    </citation>
    <scope>NUCLEOTIDE SEQUENCE [LARGE SCALE GENOMIC DNA]</scope>
    <source>
        <strain evidence="2">FDAARGOS_289</strain>
    </source>
</reference>
<dbReference type="EMBL" id="CP022048">
    <property type="protein sequence ID" value="ASE38440.1"/>
    <property type="molecule type" value="Genomic_DNA"/>
</dbReference>
<dbReference type="KEGG" id="bvc:CEP68_02375"/>
<accession>A0A1Z3U5L7</accession>
<dbReference type="Proteomes" id="UP000197050">
    <property type="component" value="Chromosome"/>
</dbReference>
<gene>
    <name evidence="1" type="ORF">CEP68_02375</name>
</gene>
<dbReference type="RefSeq" id="WP_088582252.1">
    <property type="nucleotide sequence ID" value="NZ_CP022048.2"/>
</dbReference>